<dbReference type="AlphaFoldDB" id="M8E804"/>
<comment type="caution">
    <text evidence="3">The sequence shown here is derived from an EMBL/GenBank/DDBJ whole genome shotgun (WGS) entry which is preliminary data.</text>
</comment>
<proteinExistence type="predicted"/>
<evidence type="ECO:0000256" key="2">
    <source>
        <dbReference type="SAM" id="SignalP"/>
    </source>
</evidence>
<dbReference type="Proteomes" id="UP000012081">
    <property type="component" value="Unassembled WGS sequence"/>
</dbReference>
<keyword evidence="4" id="KW-1185">Reference proteome</keyword>
<evidence type="ECO:0008006" key="5">
    <source>
        <dbReference type="Google" id="ProtNLM"/>
    </source>
</evidence>
<feature type="signal peptide" evidence="2">
    <location>
        <begin position="1"/>
        <end position="28"/>
    </location>
</feature>
<feature type="chain" id="PRO_5004095290" description="LysM domain-containing protein" evidence="2">
    <location>
        <begin position="29"/>
        <end position="362"/>
    </location>
</feature>
<evidence type="ECO:0000313" key="4">
    <source>
        <dbReference type="Proteomes" id="UP000012081"/>
    </source>
</evidence>
<feature type="coiled-coil region" evidence="1">
    <location>
        <begin position="68"/>
        <end position="102"/>
    </location>
</feature>
<evidence type="ECO:0000256" key="1">
    <source>
        <dbReference type="SAM" id="Coils"/>
    </source>
</evidence>
<keyword evidence="1" id="KW-0175">Coiled coil</keyword>
<dbReference type="EMBL" id="APBN01000007">
    <property type="protein sequence ID" value="EMT51575.1"/>
    <property type="molecule type" value="Genomic_DNA"/>
</dbReference>
<protein>
    <recommendedName>
        <fullName evidence="5">LysM domain-containing protein</fullName>
    </recommendedName>
</protein>
<gene>
    <name evidence="3" type="ORF">I532_16663</name>
</gene>
<dbReference type="PATRIC" id="fig|1300222.3.peg.3489"/>
<dbReference type="RefSeq" id="WP_003389613.1">
    <property type="nucleotide sequence ID" value="NZ_APBN01000007.1"/>
</dbReference>
<reference evidence="3 4" key="1">
    <citation type="submission" date="2013-03" db="EMBL/GenBank/DDBJ databases">
        <title>Assembly of a new bacterial strain Brevibacillus borstelensis AK1.</title>
        <authorList>
            <person name="Rajan I."/>
            <person name="PoliReddy D."/>
            <person name="Sugumar T."/>
            <person name="Rathinam K."/>
            <person name="Alqarawi S."/>
            <person name="Khalil A.B."/>
            <person name="Sivakumar N."/>
        </authorList>
    </citation>
    <scope>NUCLEOTIDE SEQUENCE [LARGE SCALE GENOMIC DNA]</scope>
    <source>
        <strain evidence="3 4">AK1</strain>
    </source>
</reference>
<feature type="coiled-coil region" evidence="1">
    <location>
        <begin position="272"/>
        <end position="299"/>
    </location>
</feature>
<sequence>MFSKAKVGIALGALAAVLSAGTINGVYAATNDQATSVQAANKADQHKIVIKGFKGGEGKGFFLKGKGLDQNEDLLKLLNLSADELKEALKADKSLADVAKEQGVSVEDVVKLIAEQEEAQLTEAVKAGKLTQEQADKMKENAAERIQKMVESTRQDRGFGPHGGFVFFKSEELLKLLDLTAEELDTKLKAGKSLADVAKTQGVSVEDVVSLIAKHQEEQLAAAVKAGKLTQEQADKMSENASERIQKMVESTHQDKGFGPRGFGFFKSEELLKLLNLTAEELETELKAGKSLAEVAEAQGVDTDEVVALLTKQRADQLSEAVKAGKITQEQADKLQANLTESIQKQLEHKRGEKPEKVVVEN</sequence>
<accession>M8E804</accession>
<name>M8E804_9BACL</name>
<organism evidence="3 4">
    <name type="scientific">Brevibacillus borstelensis AK1</name>
    <dbReference type="NCBI Taxonomy" id="1300222"/>
    <lineage>
        <taxon>Bacteria</taxon>
        <taxon>Bacillati</taxon>
        <taxon>Bacillota</taxon>
        <taxon>Bacilli</taxon>
        <taxon>Bacillales</taxon>
        <taxon>Paenibacillaceae</taxon>
        <taxon>Brevibacillus</taxon>
    </lineage>
</organism>
<dbReference type="Gene3D" id="1.10.10.1530">
    <property type="match status" value="2"/>
</dbReference>
<keyword evidence="2" id="KW-0732">Signal</keyword>
<dbReference type="STRING" id="1300222.I532_16663"/>
<dbReference type="OrthoDB" id="2080113at2"/>
<evidence type="ECO:0000313" key="3">
    <source>
        <dbReference type="EMBL" id="EMT51575.1"/>
    </source>
</evidence>